<name>A0ABU0W0U0_9RHOB</name>
<dbReference type="RefSeq" id="WP_306680429.1">
    <property type="nucleotide sequence ID" value="NZ_JAVDBT010000008.1"/>
</dbReference>
<comment type="caution">
    <text evidence="1">The sequence shown here is derived from an EMBL/GenBank/DDBJ whole genome shotgun (WGS) entry which is preliminary data.</text>
</comment>
<evidence type="ECO:0000313" key="1">
    <source>
        <dbReference type="EMBL" id="MDQ2066720.1"/>
    </source>
</evidence>
<dbReference type="EMBL" id="JAVDBT010000008">
    <property type="protein sequence ID" value="MDQ2066720.1"/>
    <property type="molecule type" value="Genomic_DNA"/>
</dbReference>
<gene>
    <name evidence="1" type="ORF">Q9295_10055</name>
</gene>
<reference evidence="1 2" key="1">
    <citation type="submission" date="2023-08" db="EMBL/GenBank/DDBJ databases">
        <title>Characterization of two Paracoccaceae strains isolated from Phycosphere and proposal of Xinfangfangia lacusdiani sp. nov.</title>
        <authorList>
            <person name="Deng Y."/>
            <person name="Zhang Y.Q."/>
        </authorList>
    </citation>
    <scope>NUCLEOTIDE SEQUENCE [LARGE SCALE GENOMIC DNA]</scope>
    <source>
        <strain evidence="1 2">CPCC 101601</strain>
    </source>
</reference>
<keyword evidence="2" id="KW-1185">Reference proteome</keyword>
<sequence>MDTQELIGRKVKPRSTFNFKIYSGPGKPEDEGVIARLGDETDFDGIVWVKWADDVETDHLIIAEDVTPDDEYDTHYAVVLID</sequence>
<organism evidence="1 2">
    <name type="scientific">Pseudogemmobacter lacusdianii</name>
    <dbReference type="NCBI Taxonomy" id="3069608"/>
    <lineage>
        <taxon>Bacteria</taxon>
        <taxon>Pseudomonadati</taxon>
        <taxon>Pseudomonadota</taxon>
        <taxon>Alphaproteobacteria</taxon>
        <taxon>Rhodobacterales</taxon>
        <taxon>Paracoccaceae</taxon>
        <taxon>Pseudogemmobacter</taxon>
    </lineage>
</organism>
<proteinExistence type="predicted"/>
<protein>
    <submittedName>
        <fullName evidence="1">Uncharacterized protein</fullName>
    </submittedName>
</protein>
<evidence type="ECO:0000313" key="2">
    <source>
        <dbReference type="Proteomes" id="UP001239680"/>
    </source>
</evidence>
<accession>A0ABU0W0U0</accession>
<dbReference type="Proteomes" id="UP001239680">
    <property type="component" value="Unassembled WGS sequence"/>
</dbReference>